<accession>A0ABS5VY09</accession>
<proteinExistence type="predicted"/>
<feature type="transmembrane region" description="Helical" evidence="6">
    <location>
        <begin position="7"/>
        <end position="25"/>
    </location>
</feature>
<dbReference type="RefSeq" id="WP_254157484.1">
    <property type="nucleotide sequence ID" value="NZ_JAHESD010000097.1"/>
</dbReference>
<keyword evidence="4 6" id="KW-1133">Transmembrane helix</keyword>
<name>A0ABS5VY09_9BACT</name>
<evidence type="ECO:0000256" key="1">
    <source>
        <dbReference type="ARBA" id="ARBA00004651"/>
    </source>
</evidence>
<organism evidence="7 8">
    <name type="scientific">Chryseosolibacter indicus</name>
    <dbReference type="NCBI Taxonomy" id="2782351"/>
    <lineage>
        <taxon>Bacteria</taxon>
        <taxon>Pseudomonadati</taxon>
        <taxon>Bacteroidota</taxon>
        <taxon>Cytophagia</taxon>
        <taxon>Cytophagales</taxon>
        <taxon>Chryseotaleaceae</taxon>
        <taxon>Chryseosolibacter</taxon>
    </lineage>
</organism>
<gene>
    <name evidence="7" type="ORF">KK060_23635</name>
</gene>
<evidence type="ECO:0000313" key="7">
    <source>
        <dbReference type="EMBL" id="MBT1706292.1"/>
    </source>
</evidence>
<evidence type="ECO:0000256" key="5">
    <source>
        <dbReference type="ARBA" id="ARBA00023136"/>
    </source>
</evidence>
<dbReference type="InterPro" id="IPR022791">
    <property type="entry name" value="L-PG_synthase/AglD"/>
</dbReference>
<dbReference type="Proteomes" id="UP000772618">
    <property type="component" value="Unassembled WGS sequence"/>
</dbReference>
<feature type="transmembrane region" description="Helical" evidence="6">
    <location>
        <begin position="314"/>
        <end position="331"/>
    </location>
</feature>
<keyword evidence="8" id="KW-1185">Reference proteome</keyword>
<evidence type="ECO:0000256" key="3">
    <source>
        <dbReference type="ARBA" id="ARBA00022692"/>
    </source>
</evidence>
<evidence type="ECO:0000256" key="4">
    <source>
        <dbReference type="ARBA" id="ARBA00022989"/>
    </source>
</evidence>
<evidence type="ECO:0000256" key="6">
    <source>
        <dbReference type="SAM" id="Phobius"/>
    </source>
</evidence>
<dbReference type="NCBIfam" id="TIGR00374">
    <property type="entry name" value="flippase-like domain"/>
    <property type="match status" value="1"/>
</dbReference>
<keyword evidence="3 6" id="KW-0812">Transmembrane</keyword>
<feature type="transmembrane region" description="Helical" evidence="6">
    <location>
        <begin position="289"/>
        <end position="308"/>
    </location>
</feature>
<keyword evidence="5 6" id="KW-0472">Membrane</keyword>
<evidence type="ECO:0000313" key="8">
    <source>
        <dbReference type="Proteomes" id="UP000772618"/>
    </source>
</evidence>
<keyword evidence="2" id="KW-1003">Cell membrane</keyword>
<feature type="transmembrane region" description="Helical" evidence="6">
    <location>
        <begin position="175"/>
        <end position="194"/>
    </location>
</feature>
<comment type="caution">
    <text evidence="7">The sequence shown here is derived from an EMBL/GenBank/DDBJ whole genome shotgun (WGS) entry which is preliminary data.</text>
</comment>
<feature type="transmembrane region" description="Helical" evidence="6">
    <location>
        <begin position="226"/>
        <end position="249"/>
    </location>
</feature>
<feature type="transmembrane region" description="Helical" evidence="6">
    <location>
        <begin position="128"/>
        <end position="154"/>
    </location>
</feature>
<feature type="transmembrane region" description="Helical" evidence="6">
    <location>
        <begin position="54"/>
        <end position="70"/>
    </location>
</feature>
<reference evidence="7 8" key="1">
    <citation type="submission" date="2021-05" db="EMBL/GenBank/DDBJ databases">
        <title>A Polyphasic approach of four new species of the genus Ohtaekwangia: Ohtaekwangia histidinii sp. nov., Ohtaekwangia cretensis sp. nov., Ohtaekwangia indiensis sp. nov., Ohtaekwangia reichenbachii sp. nov. from diverse environment.</title>
        <authorList>
            <person name="Octaviana S."/>
        </authorList>
    </citation>
    <scope>NUCLEOTIDE SEQUENCE [LARGE SCALE GENOMIC DNA]</scope>
    <source>
        <strain evidence="7 8">PWU20</strain>
    </source>
</reference>
<dbReference type="PANTHER" id="PTHR39087:SF2">
    <property type="entry name" value="UPF0104 MEMBRANE PROTEIN MJ1595"/>
    <property type="match status" value="1"/>
</dbReference>
<evidence type="ECO:0000256" key="2">
    <source>
        <dbReference type="ARBA" id="ARBA00022475"/>
    </source>
</evidence>
<dbReference type="EMBL" id="JAHESD010000097">
    <property type="protein sequence ID" value="MBT1706292.1"/>
    <property type="molecule type" value="Genomic_DNA"/>
</dbReference>
<comment type="subcellular location">
    <subcellularLocation>
        <location evidence="1">Cell membrane</location>
        <topology evidence="1">Multi-pass membrane protein</topology>
    </subcellularLocation>
</comment>
<sequence length="341" mass="38031">MSRLKGVFQYVLILGITAFLIWFSLRNLTLSGGEGTFSEKWEYLVQTWNNAEKNWLFAMAALAVVSFIIRSERWRMLIQPSGHKPSLASSFLSLMVGYLVNLVIPRGGEISRCYNLYKLSNTPVEVSFGTVVIERIVDLICLVALLFIAFILESEKLLGFVESLPIGTGNTRQSVLLYLCLFIIFFTALFFWLFKTNKKVKAFVVKTWSGFKTGLLSIFKLERKGLFILYSLSIWVLYFLMSYTVIMAFPQTSHLGISGVLSLFAIGTIAMAAPLPGGTGSYHVLVPQGLVFLYGVPSADAVAFTFIFHGWQTAIMIVGGAISLIVTSFVIRNKTSLLKNN</sequence>
<dbReference type="Pfam" id="PF03706">
    <property type="entry name" value="LPG_synthase_TM"/>
    <property type="match status" value="1"/>
</dbReference>
<dbReference type="PANTHER" id="PTHR39087">
    <property type="entry name" value="UPF0104 MEMBRANE PROTEIN MJ1595"/>
    <property type="match status" value="1"/>
</dbReference>
<protein>
    <submittedName>
        <fullName evidence="7">Flippase-like domain-containing protein</fullName>
    </submittedName>
</protein>
<feature type="transmembrane region" description="Helical" evidence="6">
    <location>
        <begin position="255"/>
        <end position="277"/>
    </location>
</feature>